<name>A0A2P7QEQ4_9SPHN</name>
<dbReference type="Proteomes" id="UP000241167">
    <property type="component" value="Unassembled WGS sequence"/>
</dbReference>
<keyword evidence="1" id="KW-1133">Transmembrane helix</keyword>
<protein>
    <submittedName>
        <fullName evidence="2">Uncharacterized protein</fullName>
    </submittedName>
</protein>
<reference evidence="2 3" key="1">
    <citation type="submission" date="2018-03" db="EMBL/GenBank/DDBJ databases">
        <title>The draft genome of Sphingosinicella sp. GL-C-18.</title>
        <authorList>
            <person name="Liu L."/>
            <person name="Li L."/>
            <person name="Liang L."/>
            <person name="Zhang X."/>
            <person name="Wang T."/>
        </authorList>
    </citation>
    <scope>NUCLEOTIDE SEQUENCE [LARGE SCALE GENOMIC DNA]</scope>
    <source>
        <strain evidence="2 3">GL-C-18</strain>
    </source>
</reference>
<accession>A0A2P7QEQ4</accession>
<gene>
    <name evidence="2" type="ORF">C7I55_26620</name>
</gene>
<comment type="caution">
    <text evidence="2">The sequence shown here is derived from an EMBL/GenBank/DDBJ whole genome shotgun (WGS) entry which is preliminary data.</text>
</comment>
<keyword evidence="1" id="KW-0812">Transmembrane</keyword>
<dbReference type="EMBL" id="PXYI01000014">
    <property type="protein sequence ID" value="PSJ36415.1"/>
    <property type="molecule type" value="Genomic_DNA"/>
</dbReference>
<proteinExistence type="predicted"/>
<sequence length="176" mass="18640">MLANGCRMPVLNLENCSGCGTLQPEGSSRCRSCGRRAAGGIAVSDRRRRALAVVIVLLVAVVGVAFVRPGGREPAGALTQPIVLRDRDDPRSVYRLVAWRREQQGTAEALVQRDGTSGRSFSRREIDCANGRARELGAGDSLSDSISSRAAPPYAVPPAGSIWAQAVMLVCRSPPG</sequence>
<organism evidence="2 3">
    <name type="scientific">Allosphingosinicella deserti</name>
    <dbReference type="NCBI Taxonomy" id="2116704"/>
    <lineage>
        <taxon>Bacteria</taxon>
        <taxon>Pseudomonadati</taxon>
        <taxon>Pseudomonadota</taxon>
        <taxon>Alphaproteobacteria</taxon>
        <taxon>Sphingomonadales</taxon>
        <taxon>Sphingomonadaceae</taxon>
        <taxon>Allosphingosinicella</taxon>
    </lineage>
</organism>
<keyword evidence="1" id="KW-0472">Membrane</keyword>
<evidence type="ECO:0000313" key="3">
    <source>
        <dbReference type="Proteomes" id="UP000241167"/>
    </source>
</evidence>
<keyword evidence="3" id="KW-1185">Reference proteome</keyword>
<feature type="transmembrane region" description="Helical" evidence="1">
    <location>
        <begin position="50"/>
        <end position="67"/>
    </location>
</feature>
<evidence type="ECO:0000313" key="2">
    <source>
        <dbReference type="EMBL" id="PSJ36415.1"/>
    </source>
</evidence>
<dbReference type="AlphaFoldDB" id="A0A2P7QEQ4"/>
<evidence type="ECO:0000256" key="1">
    <source>
        <dbReference type="SAM" id="Phobius"/>
    </source>
</evidence>